<dbReference type="PANTHER" id="PTHR12914">
    <property type="entry name" value="PARTNER OF SLD5"/>
    <property type="match status" value="1"/>
</dbReference>
<comment type="similarity">
    <text evidence="2 6">Belongs to the GINS1/PSF1 family.</text>
</comment>
<keyword evidence="4 6" id="KW-0235">DNA replication</keyword>
<evidence type="ECO:0000256" key="1">
    <source>
        <dbReference type="ARBA" id="ARBA00004123"/>
    </source>
</evidence>
<gene>
    <name evidence="9" type="ORF">BCR36DRAFT_584649</name>
</gene>
<dbReference type="STRING" id="1754191.A0A1Y1V6Y2"/>
<evidence type="ECO:0000256" key="2">
    <source>
        <dbReference type="ARBA" id="ARBA00006677"/>
    </source>
</evidence>
<evidence type="ECO:0000313" key="9">
    <source>
        <dbReference type="EMBL" id="ORX47537.1"/>
    </source>
</evidence>
<dbReference type="InterPro" id="IPR021151">
    <property type="entry name" value="GINS_A"/>
</dbReference>
<dbReference type="AlphaFoldDB" id="A0A1Y1V6Y2"/>
<dbReference type="GO" id="GO:0000727">
    <property type="term" value="P:double-strand break repair via break-induced replication"/>
    <property type="evidence" value="ECO:0007669"/>
    <property type="project" value="EnsemblFungi"/>
</dbReference>
<comment type="caution">
    <text evidence="9">The sequence shown here is derived from an EMBL/GenBank/DDBJ whole genome shotgun (WGS) entry which is preliminary data.</text>
</comment>
<dbReference type="InterPro" id="IPR036224">
    <property type="entry name" value="GINS_bundle-like_dom_sf"/>
</dbReference>
<protein>
    <recommendedName>
        <fullName evidence="3 6">DNA replication complex GINS protein PSF1</fullName>
    </recommendedName>
</protein>
<organism evidence="9 10">
    <name type="scientific">Piromyces finnis</name>
    <dbReference type="NCBI Taxonomy" id="1754191"/>
    <lineage>
        <taxon>Eukaryota</taxon>
        <taxon>Fungi</taxon>
        <taxon>Fungi incertae sedis</taxon>
        <taxon>Chytridiomycota</taxon>
        <taxon>Chytridiomycota incertae sedis</taxon>
        <taxon>Neocallimastigomycetes</taxon>
        <taxon>Neocallimastigales</taxon>
        <taxon>Neocallimastigaceae</taxon>
        <taxon>Piromyces</taxon>
    </lineage>
</organism>
<dbReference type="GO" id="GO:1902983">
    <property type="term" value="P:DNA strand elongation involved in mitotic DNA replication"/>
    <property type="evidence" value="ECO:0007669"/>
    <property type="project" value="EnsemblFungi"/>
</dbReference>
<dbReference type="EMBL" id="MCFH01000030">
    <property type="protein sequence ID" value="ORX47537.1"/>
    <property type="molecule type" value="Genomic_DNA"/>
</dbReference>
<feature type="domain" description="GINS subunit" evidence="7">
    <location>
        <begin position="66"/>
        <end position="129"/>
    </location>
</feature>
<dbReference type="GO" id="GO:0000811">
    <property type="term" value="C:GINS complex"/>
    <property type="evidence" value="ECO:0007669"/>
    <property type="project" value="UniProtKB-UniRule"/>
</dbReference>
<dbReference type="Proteomes" id="UP000193719">
    <property type="component" value="Unassembled WGS sequence"/>
</dbReference>
<comment type="subunit">
    <text evidence="6">Component of the GINS complex.</text>
</comment>
<dbReference type="OrthoDB" id="10252587at2759"/>
<dbReference type="GO" id="GO:0043596">
    <property type="term" value="C:nuclear replication fork"/>
    <property type="evidence" value="ECO:0007669"/>
    <property type="project" value="EnsemblFungi"/>
</dbReference>
<proteinExistence type="inferred from homology"/>
<dbReference type="GO" id="GO:1902975">
    <property type="term" value="P:mitotic DNA replication initiation"/>
    <property type="evidence" value="ECO:0007669"/>
    <property type="project" value="EnsemblFungi"/>
</dbReference>
<evidence type="ECO:0000259" key="8">
    <source>
        <dbReference type="Pfam" id="PF24997"/>
    </source>
</evidence>
<feature type="domain" description="DNA replication complex GINS protein PSF1 C-terminal" evidence="8">
    <location>
        <begin position="143"/>
        <end position="192"/>
    </location>
</feature>
<comment type="subcellular location">
    <subcellularLocation>
        <location evidence="1 6">Nucleus</location>
    </subcellularLocation>
</comment>
<keyword evidence="5 6" id="KW-0539">Nucleus</keyword>
<accession>A0A1Y1V6Y2</accession>
<evidence type="ECO:0000256" key="6">
    <source>
        <dbReference type="RuleBase" id="RU368085"/>
    </source>
</evidence>
<dbReference type="PANTHER" id="PTHR12914:SF2">
    <property type="entry name" value="DNA REPLICATION COMPLEX GINS PROTEIN PSF1"/>
    <property type="match status" value="1"/>
</dbReference>
<evidence type="ECO:0000256" key="5">
    <source>
        <dbReference type="ARBA" id="ARBA00023242"/>
    </source>
</evidence>
<dbReference type="Pfam" id="PF24997">
    <property type="entry name" value="PSF1_C"/>
    <property type="match status" value="1"/>
</dbReference>
<dbReference type="CDD" id="cd21696">
    <property type="entry name" value="GINS_B_Psf1"/>
    <property type="match status" value="1"/>
</dbReference>
<evidence type="ECO:0000256" key="4">
    <source>
        <dbReference type="ARBA" id="ARBA00022705"/>
    </source>
</evidence>
<evidence type="ECO:0000313" key="10">
    <source>
        <dbReference type="Proteomes" id="UP000193719"/>
    </source>
</evidence>
<evidence type="ECO:0000256" key="3">
    <source>
        <dbReference type="ARBA" id="ARBA00015143"/>
    </source>
</evidence>
<dbReference type="InterPro" id="IPR005339">
    <property type="entry name" value="GINS_Psf1"/>
</dbReference>
<sequence>MYADQGAKLVKEAKKTQDILPEYNIELVRDVQREIRTLHHNTTVLLRQYDIRNSSQENPGASASIILHHQSLKRNKRCLLAYHYHRLKKIEEFCWELGHIPQELLPNLSSQETDFSTEYQSIINDYSSNFTGIDLSSSLEPPKDPYIEIRVLKDCGEIYTENGLVTLSKNSQHYLRRTDVEHLINEGYLKHIK</sequence>
<dbReference type="Pfam" id="PF05916">
    <property type="entry name" value="Sld5"/>
    <property type="match status" value="1"/>
</dbReference>
<comment type="function">
    <text evidence="6">Required for correct functioning of the GINS complex, a complex that plays an essential role in the initiation of DNA replication, and progression of DNA replication forks. GINS complex seems to bind preferentially to single-stranded DNA.</text>
</comment>
<dbReference type="InterPro" id="IPR056783">
    <property type="entry name" value="PSF1_C"/>
</dbReference>
<dbReference type="GO" id="GO:0071162">
    <property type="term" value="C:CMG complex"/>
    <property type="evidence" value="ECO:0007669"/>
    <property type="project" value="EnsemblFungi"/>
</dbReference>
<name>A0A1Y1V6Y2_9FUNG</name>
<reference evidence="9 10" key="1">
    <citation type="submission" date="2016-08" db="EMBL/GenBank/DDBJ databases">
        <title>Genomes of anaerobic fungi encode conserved fungal cellulosomes for biomass hydrolysis.</title>
        <authorList>
            <consortium name="DOE Joint Genome Institute"/>
            <person name="Haitjema C.H."/>
            <person name="Gilmore S.P."/>
            <person name="Henske J.K."/>
            <person name="Solomon K.V."/>
            <person name="De Groot R."/>
            <person name="Kuo A."/>
            <person name="Mondo S.J."/>
            <person name="Salamov A.A."/>
            <person name="Labutti K."/>
            <person name="Zhao Z."/>
            <person name="Chiniquy J."/>
            <person name="Barry K."/>
            <person name="Brewer H.M."/>
            <person name="Purvine S.O."/>
            <person name="Wright A.T."/>
            <person name="Boxma B."/>
            <person name="Van Alen T."/>
            <person name="Hackstein J.H."/>
            <person name="Baker S.E."/>
            <person name="Grigoriev I.V."/>
            <person name="O'Malley M.A."/>
        </authorList>
    </citation>
    <scope>NUCLEOTIDE SEQUENCE [LARGE SCALE GENOMIC DNA]</scope>
    <source>
        <strain evidence="10">finn</strain>
    </source>
</reference>
<keyword evidence="10" id="KW-1185">Reference proteome</keyword>
<dbReference type="CDD" id="cd11710">
    <property type="entry name" value="GINS_A_psf1"/>
    <property type="match status" value="1"/>
</dbReference>
<evidence type="ECO:0000259" key="7">
    <source>
        <dbReference type="Pfam" id="PF05916"/>
    </source>
</evidence>
<dbReference type="SUPFAM" id="SSF158573">
    <property type="entry name" value="GINS helical bundle-like"/>
    <property type="match status" value="1"/>
</dbReference>
<dbReference type="Gene3D" id="1.20.58.1030">
    <property type="match status" value="1"/>
</dbReference>
<reference evidence="9 10" key="2">
    <citation type="submission" date="2016-08" db="EMBL/GenBank/DDBJ databases">
        <title>Pervasive Adenine N6-methylation of Active Genes in Fungi.</title>
        <authorList>
            <consortium name="DOE Joint Genome Institute"/>
            <person name="Mondo S.J."/>
            <person name="Dannebaum R.O."/>
            <person name="Kuo R.C."/>
            <person name="Labutti K."/>
            <person name="Haridas S."/>
            <person name="Kuo A."/>
            <person name="Salamov A."/>
            <person name="Ahrendt S.R."/>
            <person name="Lipzen A."/>
            <person name="Sullivan W."/>
            <person name="Andreopoulos W.B."/>
            <person name="Clum A."/>
            <person name="Lindquist E."/>
            <person name="Daum C."/>
            <person name="Ramamoorthy G.K."/>
            <person name="Gryganskyi A."/>
            <person name="Culley D."/>
            <person name="Magnuson J.K."/>
            <person name="James T.Y."/>
            <person name="O'Malley M.A."/>
            <person name="Stajich J.E."/>
            <person name="Spatafora J.W."/>
            <person name="Visel A."/>
            <person name="Grigoriev I.V."/>
        </authorList>
    </citation>
    <scope>NUCLEOTIDE SEQUENCE [LARGE SCALE GENOMIC DNA]</scope>
    <source>
        <strain evidence="10">finn</strain>
    </source>
</reference>